<dbReference type="AlphaFoldDB" id="A0A951PZG3"/>
<evidence type="ECO:0000313" key="4">
    <source>
        <dbReference type="Proteomes" id="UP000715781"/>
    </source>
</evidence>
<proteinExistence type="predicted"/>
<protein>
    <submittedName>
        <fullName evidence="3">Uncharacterized protein</fullName>
    </submittedName>
</protein>
<feature type="transmembrane region" description="Helical" evidence="2">
    <location>
        <begin position="12"/>
        <end position="34"/>
    </location>
</feature>
<evidence type="ECO:0000256" key="1">
    <source>
        <dbReference type="SAM" id="MobiDB-lite"/>
    </source>
</evidence>
<dbReference type="Proteomes" id="UP000715781">
    <property type="component" value="Unassembled WGS sequence"/>
</dbReference>
<reference evidence="3" key="2">
    <citation type="journal article" date="2022" name="Microbiol. Resour. Announc.">
        <title>Metagenome Sequencing to Explore Phylogenomics of Terrestrial Cyanobacteria.</title>
        <authorList>
            <person name="Ward R.D."/>
            <person name="Stajich J.E."/>
            <person name="Johansen J.R."/>
            <person name="Huntemann M."/>
            <person name="Clum A."/>
            <person name="Foster B."/>
            <person name="Foster B."/>
            <person name="Roux S."/>
            <person name="Palaniappan K."/>
            <person name="Varghese N."/>
            <person name="Mukherjee S."/>
            <person name="Reddy T.B.K."/>
            <person name="Daum C."/>
            <person name="Copeland A."/>
            <person name="Chen I.A."/>
            <person name="Ivanova N.N."/>
            <person name="Kyrpides N.C."/>
            <person name="Shapiro N."/>
            <person name="Eloe-Fadrosh E.A."/>
            <person name="Pietrasiak N."/>
        </authorList>
    </citation>
    <scope>NUCLEOTIDE SEQUENCE</scope>
    <source>
        <strain evidence="3">JT2-VF2</strain>
    </source>
</reference>
<dbReference type="EMBL" id="JAHHHN010000006">
    <property type="protein sequence ID" value="MBW4561921.1"/>
    <property type="molecule type" value="Genomic_DNA"/>
</dbReference>
<name>A0A951PZG3_9NOST</name>
<evidence type="ECO:0000313" key="3">
    <source>
        <dbReference type="EMBL" id="MBW4561921.1"/>
    </source>
</evidence>
<sequence>MQRIVSNLKQALRSIVFVLGLMAFISLSSLFVVVQQPTYATTLEELQLIPPDQRLTAEDKIDRAYEYNRAAGVREEQRQEAYKQAIKDSENLESLDKAYERNLKAQQRDNSQPNLLEKAGEIVDKVTGK</sequence>
<keyword evidence="2" id="KW-1133">Transmembrane helix</keyword>
<feature type="region of interest" description="Disordered" evidence="1">
    <location>
        <begin position="106"/>
        <end position="129"/>
    </location>
</feature>
<reference evidence="3" key="1">
    <citation type="submission" date="2021-05" db="EMBL/GenBank/DDBJ databases">
        <authorList>
            <person name="Pietrasiak N."/>
            <person name="Ward R."/>
            <person name="Stajich J.E."/>
            <person name="Kurbessoian T."/>
        </authorList>
    </citation>
    <scope>NUCLEOTIDE SEQUENCE</scope>
    <source>
        <strain evidence="3">JT2-VF2</strain>
    </source>
</reference>
<organism evidence="3 4">
    <name type="scientific">Mojavia pulchra JT2-VF2</name>
    <dbReference type="NCBI Taxonomy" id="287848"/>
    <lineage>
        <taxon>Bacteria</taxon>
        <taxon>Bacillati</taxon>
        <taxon>Cyanobacteriota</taxon>
        <taxon>Cyanophyceae</taxon>
        <taxon>Nostocales</taxon>
        <taxon>Nostocaceae</taxon>
    </lineage>
</organism>
<keyword evidence="2" id="KW-0472">Membrane</keyword>
<accession>A0A951PZG3</accession>
<evidence type="ECO:0000256" key="2">
    <source>
        <dbReference type="SAM" id="Phobius"/>
    </source>
</evidence>
<gene>
    <name evidence="3" type="ORF">KME32_12355</name>
</gene>
<feature type="compositionally biased region" description="Basic and acidic residues" evidence="1">
    <location>
        <begin position="118"/>
        <end position="129"/>
    </location>
</feature>
<comment type="caution">
    <text evidence="3">The sequence shown here is derived from an EMBL/GenBank/DDBJ whole genome shotgun (WGS) entry which is preliminary data.</text>
</comment>
<keyword evidence="2" id="KW-0812">Transmembrane</keyword>